<evidence type="ECO:0000313" key="3">
    <source>
        <dbReference type="EMBL" id="SUS03956.1"/>
    </source>
</evidence>
<feature type="transmembrane region" description="Helical" evidence="1">
    <location>
        <begin position="87"/>
        <end position="119"/>
    </location>
</feature>
<dbReference type="EMBL" id="UIDG01000018">
    <property type="protein sequence ID" value="SUS03956.1"/>
    <property type="molecule type" value="Genomic_DNA"/>
</dbReference>
<dbReference type="GO" id="GO:0004190">
    <property type="term" value="F:aspartic-type endopeptidase activity"/>
    <property type="evidence" value="ECO:0007669"/>
    <property type="project" value="InterPro"/>
</dbReference>
<dbReference type="InterPro" id="IPR000045">
    <property type="entry name" value="Prepilin_IV_endopep_pep"/>
</dbReference>
<sequence length="170" mass="17609">MVDLHITDLAIATLFIGLLCVAAGSDIADLRIPNRISVALAALYPFHVVASTGDVDWQGALVVALLSFAVGALGFMGGFVGGGDVKLFAAVALWCGPAGIFDLIILTGVIGGLLGLVMVTRLRFVLAWSFQAVGATVVRNAFLRHVIPYGVAIAVAGFIVAGRPLMTFGR</sequence>
<organism evidence="3">
    <name type="scientific">metagenome</name>
    <dbReference type="NCBI Taxonomy" id="256318"/>
    <lineage>
        <taxon>unclassified sequences</taxon>
        <taxon>metagenomes</taxon>
    </lineage>
</organism>
<dbReference type="GO" id="GO:0016020">
    <property type="term" value="C:membrane"/>
    <property type="evidence" value="ECO:0007669"/>
    <property type="project" value="InterPro"/>
</dbReference>
<keyword evidence="1" id="KW-1133">Transmembrane helix</keyword>
<name>A0A380T934_9ZZZZ</name>
<keyword evidence="1" id="KW-0812">Transmembrane</keyword>
<evidence type="ECO:0000256" key="1">
    <source>
        <dbReference type="SAM" id="Phobius"/>
    </source>
</evidence>
<dbReference type="Pfam" id="PF01478">
    <property type="entry name" value="Peptidase_A24"/>
    <property type="match status" value="1"/>
</dbReference>
<dbReference type="Gene3D" id="1.20.120.1220">
    <property type="match status" value="1"/>
</dbReference>
<accession>A0A380T934</accession>
<feature type="transmembrane region" description="Helical" evidence="1">
    <location>
        <begin position="6"/>
        <end position="24"/>
    </location>
</feature>
<protein>
    <submittedName>
        <fullName evidence="3">Putative pilus assembly protein CpaA</fullName>
    </submittedName>
</protein>
<keyword evidence="1" id="KW-0472">Membrane</keyword>
<evidence type="ECO:0000259" key="2">
    <source>
        <dbReference type="Pfam" id="PF01478"/>
    </source>
</evidence>
<reference evidence="3" key="1">
    <citation type="submission" date="2018-07" db="EMBL/GenBank/DDBJ databases">
        <authorList>
            <person name="Quirk P.G."/>
            <person name="Krulwich T.A."/>
        </authorList>
    </citation>
    <scope>NUCLEOTIDE SEQUENCE</scope>
</reference>
<feature type="domain" description="Prepilin type IV endopeptidase peptidase" evidence="2">
    <location>
        <begin position="14"/>
        <end position="116"/>
    </location>
</feature>
<gene>
    <name evidence="3" type="ORF">DF3PB_1140003</name>
</gene>
<dbReference type="AlphaFoldDB" id="A0A380T934"/>
<feature type="transmembrane region" description="Helical" evidence="1">
    <location>
        <begin position="59"/>
        <end position="80"/>
    </location>
</feature>
<proteinExistence type="predicted"/>
<feature type="transmembrane region" description="Helical" evidence="1">
    <location>
        <begin position="146"/>
        <end position="166"/>
    </location>
</feature>